<comment type="caution">
    <text evidence="1">The sequence shown here is derived from an EMBL/GenBank/DDBJ whole genome shotgun (WGS) entry which is preliminary data.</text>
</comment>
<sequence length="29" mass="3464">MRYKQHDSKRLYVLCLAITEAIEKKKIAN</sequence>
<dbReference type="AlphaFoldDB" id="A0A1R3IVZ9"/>
<evidence type="ECO:0000313" key="2">
    <source>
        <dbReference type="Proteomes" id="UP000188268"/>
    </source>
</evidence>
<accession>A0A1R3IVZ9</accession>
<dbReference type="EMBL" id="AWWV01009402">
    <property type="protein sequence ID" value="OMO86755.1"/>
    <property type="molecule type" value="Genomic_DNA"/>
</dbReference>
<proteinExistence type="predicted"/>
<gene>
    <name evidence="1" type="ORF">CCACVL1_09478</name>
</gene>
<name>A0A1R3IVZ9_COCAP</name>
<reference evidence="1 2" key="1">
    <citation type="submission" date="2013-09" db="EMBL/GenBank/DDBJ databases">
        <title>Corchorus capsularis genome sequencing.</title>
        <authorList>
            <person name="Alam M."/>
            <person name="Haque M.S."/>
            <person name="Islam M.S."/>
            <person name="Emdad E.M."/>
            <person name="Islam M.M."/>
            <person name="Ahmed B."/>
            <person name="Halim A."/>
            <person name="Hossen Q.M.M."/>
            <person name="Hossain M.Z."/>
            <person name="Ahmed R."/>
            <person name="Khan M.M."/>
            <person name="Islam R."/>
            <person name="Rashid M.M."/>
            <person name="Khan S.A."/>
            <person name="Rahman M.S."/>
            <person name="Alam M."/>
        </authorList>
    </citation>
    <scope>NUCLEOTIDE SEQUENCE [LARGE SCALE GENOMIC DNA]</scope>
    <source>
        <strain evidence="2">cv. CVL-1</strain>
        <tissue evidence="1">Whole seedling</tissue>
    </source>
</reference>
<keyword evidence="2" id="KW-1185">Reference proteome</keyword>
<organism evidence="1 2">
    <name type="scientific">Corchorus capsularis</name>
    <name type="common">Jute</name>
    <dbReference type="NCBI Taxonomy" id="210143"/>
    <lineage>
        <taxon>Eukaryota</taxon>
        <taxon>Viridiplantae</taxon>
        <taxon>Streptophyta</taxon>
        <taxon>Embryophyta</taxon>
        <taxon>Tracheophyta</taxon>
        <taxon>Spermatophyta</taxon>
        <taxon>Magnoliopsida</taxon>
        <taxon>eudicotyledons</taxon>
        <taxon>Gunneridae</taxon>
        <taxon>Pentapetalae</taxon>
        <taxon>rosids</taxon>
        <taxon>malvids</taxon>
        <taxon>Malvales</taxon>
        <taxon>Malvaceae</taxon>
        <taxon>Grewioideae</taxon>
        <taxon>Apeibeae</taxon>
        <taxon>Corchorus</taxon>
    </lineage>
</organism>
<protein>
    <submittedName>
        <fullName evidence="1">Uncharacterized protein</fullName>
    </submittedName>
</protein>
<dbReference type="Gramene" id="OMO86755">
    <property type="protein sequence ID" value="OMO86755"/>
    <property type="gene ID" value="CCACVL1_09478"/>
</dbReference>
<evidence type="ECO:0000313" key="1">
    <source>
        <dbReference type="EMBL" id="OMO86755.1"/>
    </source>
</evidence>
<dbReference type="Proteomes" id="UP000188268">
    <property type="component" value="Unassembled WGS sequence"/>
</dbReference>